<name>A0A512J6B2_9HYPH</name>
<sequence length="133" mass="14718">MSISSRSENLARCRVLVVEDEYFLADDVAQALSAHGAEVVGPVGTLSEAEALARSRPLDVALLDINLRGELSYSVVDILRDRNVSVVFTTGYAETVIPASYAHVPIWQKSTEIDRQMDDLIALLREKCHLHRP</sequence>
<dbReference type="Gene3D" id="3.40.50.2300">
    <property type="match status" value="1"/>
</dbReference>
<reference evidence="3 5" key="3">
    <citation type="submission" date="2019-07" db="EMBL/GenBank/DDBJ databases">
        <title>Whole genome shotgun sequence of Methylobacterium oxalidis NBRC 107715.</title>
        <authorList>
            <person name="Hosoyama A."/>
            <person name="Uohara A."/>
            <person name="Ohji S."/>
            <person name="Ichikawa N."/>
        </authorList>
    </citation>
    <scope>NUCLEOTIDE SEQUENCE [LARGE SCALE GENOMIC DNA]</scope>
    <source>
        <strain evidence="3 5">NBRC 107715</strain>
    </source>
</reference>
<organism evidence="3 5">
    <name type="scientific">Methylobacterium oxalidis</name>
    <dbReference type="NCBI Taxonomy" id="944322"/>
    <lineage>
        <taxon>Bacteria</taxon>
        <taxon>Pseudomonadati</taxon>
        <taxon>Pseudomonadota</taxon>
        <taxon>Alphaproteobacteria</taxon>
        <taxon>Hyphomicrobiales</taxon>
        <taxon>Methylobacteriaceae</taxon>
        <taxon>Methylobacterium</taxon>
    </lineage>
</organism>
<gene>
    <name evidence="4" type="ORF">GCM10007888_39750</name>
    <name evidence="3" type="ORF">MOX02_35520</name>
</gene>
<reference evidence="4" key="1">
    <citation type="journal article" date="2014" name="Int. J. Syst. Evol. Microbiol.">
        <title>Complete genome of a new Firmicutes species belonging to the dominant human colonic microbiota ('Ruminococcus bicirculans') reveals two chromosomes and a selective capacity to utilize plant glucans.</title>
        <authorList>
            <consortium name="NISC Comparative Sequencing Program"/>
            <person name="Wegmann U."/>
            <person name="Louis P."/>
            <person name="Goesmann A."/>
            <person name="Henrissat B."/>
            <person name="Duncan S.H."/>
            <person name="Flint H.J."/>
        </authorList>
    </citation>
    <scope>NUCLEOTIDE SEQUENCE</scope>
    <source>
        <strain evidence="4">NBRC 107715</strain>
    </source>
</reference>
<evidence type="ECO:0000313" key="5">
    <source>
        <dbReference type="Proteomes" id="UP000321960"/>
    </source>
</evidence>
<dbReference type="EMBL" id="BJZU01000072">
    <property type="protein sequence ID" value="GEP05514.1"/>
    <property type="molecule type" value="Genomic_DNA"/>
</dbReference>
<reference evidence="6" key="2">
    <citation type="journal article" date="2019" name="Int. J. Syst. Evol. Microbiol.">
        <title>The Global Catalogue of Microorganisms (GCM) 10K type strain sequencing project: providing services to taxonomists for standard genome sequencing and annotation.</title>
        <authorList>
            <consortium name="The Broad Institute Genomics Platform"/>
            <consortium name="The Broad Institute Genome Sequencing Center for Infectious Disease"/>
            <person name="Wu L."/>
            <person name="Ma J."/>
        </authorList>
    </citation>
    <scope>NUCLEOTIDE SEQUENCE [LARGE SCALE GENOMIC DNA]</scope>
    <source>
        <strain evidence="6">NBRC 107715</strain>
    </source>
</reference>
<dbReference type="SUPFAM" id="SSF52172">
    <property type="entry name" value="CheY-like"/>
    <property type="match status" value="1"/>
</dbReference>
<feature type="modified residue" description="4-aspartylphosphate" evidence="1">
    <location>
        <position position="64"/>
    </location>
</feature>
<dbReference type="Pfam" id="PF00072">
    <property type="entry name" value="Response_reg"/>
    <property type="match status" value="1"/>
</dbReference>
<comment type="caution">
    <text evidence="3">The sequence shown here is derived from an EMBL/GenBank/DDBJ whole genome shotgun (WGS) entry which is preliminary data.</text>
</comment>
<keyword evidence="1" id="KW-0597">Phosphoprotein</keyword>
<protein>
    <submittedName>
        <fullName evidence="3">Response regulator</fullName>
    </submittedName>
</protein>
<dbReference type="EMBL" id="BSPK01000075">
    <property type="protein sequence ID" value="GLS65593.1"/>
    <property type="molecule type" value="Genomic_DNA"/>
</dbReference>
<dbReference type="Proteomes" id="UP001156856">
    <property type="component" value="Unassembled WGS sequence"/>
</dbReference>
<dbReference type="Proteomes" id="UP000321960">
    <property type="component" value="Unassembled WGS sequence"/>
</dbReference>
<evidence type="ECO:0000313" key="3">
    <source>
        <dbReference type="EMBL" id="GEP05514.1"/>
    </source>
</evidence>
<dbReference type="InterPro" id="IPR001789">
    <property type="entry name" value="Sig_transdc_resp-reg_receiver"/>
</dbReference>
<dbReference type="AlphaFoldDB" id="A0A512J6B2"/>
<dbReference type="InterPro" id="IPR011006">
    <property type="entry name" value="CheY-like_superfamily"/>
</dbReference>
<keyword evidence="6" id="KW-1185">Reference proteome</keyword>
<evidence type="ECO:0000259" key="2">
    <source>
        <dbReference type="PROSITE" id="PS50110"/>
    </source>
</evidence>
<dbReference type="GO" id="GO:0000160">
    <property type="term" value="P:phosphorelay signal transduction system"/>
    <property type="evidence" value="ECO:0007669"/>
    <property type="project" value="InterPro"/>
</dbReference>
<dbReference type="SMART" id="SM00448">
    <property type="entry name" value="REC"/>
    <property type="match status" value="1"/>
</dbReference>
<dbReference type="RefSeq" id="WP_147027076.1">
    <property type="nucleotide sequence ID" value="NZ_BJZU01000072.1"/>
</dbReference>
<proteinExistence type="predicted"/>
<accession>A0A512J6B2</accession>
<dbReference type="OrthoDB" id="582170at2"/>
<reference evidence="4" key="4">
    <citation type="submission" date="2023-01" db="EMBL/GenBank/DDBJ databases">
        <title>Draft genome sequence of Methylobacterium oxalidis strain NBRC 107715.</title>
        <authorList>
            <person name="Sun Q."/>
            <person name="Mori K."/>
        </authorList>
    </citation>
    <scope>NUCLEOTIDE SEQUENCE</scope>
    <source>
        <strain evidence="4">NBRC 107715</strain>
    </source>
</reference>
<evidence type="ECO:0000313" key="6">
    <source>
        <dbReference type="Proteomes" id="UP001156856"/>
    </source>
</evidence>
<evidence type="ECO:0000256" key="1">
    <source>
        <dbReference type="PROSITE-ProRule" id="PRU00169"/>
    </source>
</evidence>
<feature type="domain" description="Response regulatory" evidence="2">
    <location>
        <begin position="14"/>
        <end position="124"/>
    </location>
</feature>
<evidence type="ECO:0000313" key="4">
    <source>
        <dbReference type="EMBL" id="GLS65593.1"/>
    </source>
</evidence>
<dbReference type="PROSITE" id="PS50110">
    <property type="entry name" value="RESPONSE_REGULATORY"/>
    <property type="match status" value="1"/>
</dbReference>